<dbReference type="GO" id="GO:0016747">
    <property type="term" value="F:acyltransferase activity, transferring groups other than amino-acyl groups"/>
    <property type="evidence" value="ECO:0007669"/>
    <property type="project" value="InterPro"/>
</dbReference>
<gene>
    <name evidence="3" type="ORF">TWF694_005410</name>
</gene>
<feature type="compositionally biased region" description="Polar residues" evidence="1">
    <location>
        <begin position="1"/>
        <end position="16"/>
    </location>
</feature>
<evidence type="ECO:0000259" key="2">
    <source>
        <dbReference type="PROSITE" id="PS51186"/>
    </source>
</evidence>
<dbReference type="PROSITE" id="PS51186">
    <property type="entry name" value="GNAT"/>
    <property type="match status" value="1"/>
</dbReference>
<name>A0AAV9WU29_9PEZI</name>
<dbReference type="SUPFAM" id="SSF55729">
    <property type="entry name" value="Acyl-CoA N-acyltransferases (Nat)"/>
    <property type="match status" value="1"/>
</dbReference>
<dbReference type="AlphaFoldDB" id="A0AAV9WU29"/>
<keyword evidence="4" id="KW-1185">Reference proteome</keyword>
<accession>A0AAV9WU29</accession>
<dbReference type="Gene3D" id="3.40.630.30">
    <property type="match status" value="1"/>
</dbReference>
<dbReference type="PANTHER" id="PTHR42791">
    <property type="entry name" value="GNAT FAMILY ACETYLTRANSFERASE"/>
    <property type="match status" value="1"/>
</dbReference>
<evidence type="ECO:0000256" key="1">
    <source>
        <dbReference type="SAM" id="MobiDB-lite"/>
    </source>
</evidence>
<evidence type="ECO:0000313" key="3">
    <source>
        <dbReference type="EMBL" id="KAK6525264.1"/>
    </source>
</evidence>
<dbReference type="Pfam" id="PF13508">
    <property type="entry name" value="Acetyltransf_7"/>
    <property type="match status" value="1"/>
</dbReference>
<dbReference type="Proteomes" id="UP001365542">
    <property type="component" value="Unassembled WGS sequence"/>
</dbReference>
<sequence>MQSTPKSHQEIPSTMEVQPNPPIVPAPAAAVTQPNNDIILKITTQRNASSKLTTRLLSIVTAAFANDDTFGWRYPNRKTYPSHFRRLFWRYLGAELLNPSVWVVVAYLRDENEEEIPVGYATWQRMGKGAMEETEVKWRDCWLQSTERLLFSLQERVTSFVSPIDCYKPAVNLMRESFKETEHYLATTPQFEKYLHLNILVVDPSYQRRGIGEALVKWGVKKARKDNIPSALEASVAGKKVYSKCGFEEMRVLDAYHPDVANGGVWREGMHCRDPDCKFAKGTFMTFDPRIQS</sequence>
<dbReference type="InterPro" id="IPR052523">
    <property type="entry name" value="Trichothecene_AcTrans"/>
</dbReference>
<evidence type="ECO:0000313" key="4">
    <source>
        <dbReference type="Proteomes" id="UP001365542"/>
    </source>
</evidence>
<dbReference type="CDD" id="cd04301">
    <property type="entry name" value="NAT_SF"/>
    <property type="match status" value="1"/>
</dbReference>
<feature type="region of interest" description="Disordered" evidence="1">
    <location>
        <begin position="1"/>
        <end position="20"/>
    </location>
</feature>
<dbReference type="PANTHER" id="PTHR42791:SF16">
    <property type="entry name" value="N-ACETYLTRANSFERASE DOMAIN-CONTAINING PROTEIN"/>
    <property type="match status" value="1"/>
</dbReference>
<comment type="caution">
    <text evidence="3">The sequence shown here is derived from an EMBL/GenBank/DDBJ whole genome shotgun (WGS) entry which is preliminary data.</text>
</comment>
<dbReference type="InterPro" id="IPR000182">
    <property type="entry name" value="GNAT_dom"/>
</dbReference>
<dbReference type="InterPro" id="IPR016181">
    <property type="entry name" value="Acyl_CoA_acyltransferase"/>
</dbReference>
<feature type="domain" description="N-acetyltransferase" evidence="2">
    <location>
        <begin position="106"/>
        <end position="273"/>
    </location>
</feature>
<organism evidence="3 4">
    <name type="scientific">Orbilia ellipsospora</name>
    <dbReference type="NCBI Taxonomy" id="2528407"/>
    <lineage>
        <taxon>Eukaryota</taxon>
        <taxon>Fungi</taxon>
        <taxon>Dikarya</taxon>
        <taxon>Ascomycota</taxon>
        <taxon>Pezizomycotina</taxon>
        <taxon>Orbiliomycetes</taxon>
        <taxon>Orbiliales</taxon>
        <taxon>Orbiliaceae</taxon>
        <taxon>Orbilia</taxon>
    </lineage>
</organism>
<protein>
    <recommendedName>
        <fullName evidence="2">N-acetyltransferase domain-containing protein</fullName>
    </recommendedName>
</protein>
<reference evidence="3 4" key="1">
    <citation type="submission" date="2019-10" db="EMBL/GenBank/DDBJ databases">
        <authorList>
            <person name="Palmer J.M."/>
        </authorList>
    </citation>
    <scope>NUCLEOTIDE SEQUENCE [LARGE SCALE GENOMIC DNA]</scope>
    <source>
        <strain evidence="3 4">TWF694</strain>
    </source>
</reference>
<dbReference type="EMBL" id="JAVHJO010000017">
    <property type="protein sequence ID" value="KAK6525264.1"/>
    <property type="molecule type" value="Genomic_DNA"/>
</dbReference>
<proteinExistence type="predicted"/>